<dbReference type="Proteomes" id="UP001190700">
    <property type="component" value="Unassembled WGS sequence"/>
</dbReference>
<dbReference type="CDD" id="cd00303">
    <property type="entry name" value="retropepsin_like"/>
    <property type="match status" value="1"/>
</dbReference>
<evidence type="ECO:0000313" key="3">
    <source>
        <dbReference type="Proteomes" id="UP001190700"/>
    </source>
</evidence>
<dbReference type="InterPro" id="IPR021109">
    <property type="entry name" value="Peptidase_aspartic_dom_sf"/>
</dbReference>
<accession>A0AAE0F776</accession>
<dbReference type="SUPFAM" id="SSF50630">
    <property type="entry name" value="Acid proteases"/>
    <property type="match status" value="1"/>
</dbReference>
<name>A0AAE0F776_9CHLO</name>
<reference evidence="2 3" key="1">
    <citation type="journal article" date="2015" name="Genome Biol. Evol.">
        <title>Comparative Genomics of a Bacterivorous Green Alga Reveals Evolutionary Causalities and Consequences of Phago-Mixotrophic Mode of Nutrition.</title>
        <authorList>
            <person name="Burns J.A."/>
            <person name="Paasch A."/>
            <person name="Narechania A."/>
            <person name="Kim E."/>
        </authorList>
    </citation>
    <scope>NUCLEOTIDE SEQUENCE [LARGE SCALE GENOMIC DNA]</scope>
    <source>
        <strain evidence="2 3">PLY_AMNH</strain>
    </source>
</reference>
<evidence type="ECO:0000256" key="1">
    <source>
        <dbReference type="SAM" id="MobiDB-lite"/>
    </source>
</evidence>
<gene>
    <name evidence="2" type="ORF">CYMTET_37829</name>
</gene>
<sequence length="113" mass="12175">MDLQQEQIDTVAQGKRNGTAQVPRAPNQTATNSIAEMQENVAELKSFSRLLLFQGKVLGQKTEFLVDPGATSSFIDTDFADVLGVPQKETSFSVGLAEGGQLKFQSSIPNAPF</sequence>
<dbReference type="EMBL" id="LGRX02025108">
    <property type="protein sequence ID" value="KAK3252895.1"/>
    <property type="molecule type" value="Genomic_DNA"/>
</dbReference>
<dbReference type="Gene3D" id="2.40.70.10">
    <property type="entry name" value="Acid Proteases"/>
    <property type="match status" value="1"/>
</dbReference>
<evidence type="ECO:0000313" key="2">
    <source>
        <dbReference type="EMBL" id="KAK3252895.1"/>
    </source>
</evidence>
<proteinExistence type="predicted"/>
<dbReference type="AlphaFoldDB" id="A0AAE0F776"/>
<organism evidence="2 3">
    <name type="scientific">Cymbomonas tetramitiformis</name>
    <dbReference type="NCBI Taxonomy" id="36881"/>
    <lineage>
        <taxon>Eukaryota</taxon>
        <taxon>Viridiplantae</taxon>
        <taxon>Chlorophyta</taxon>
        <taxon>Pyramimonadophyceae</taxon>
        <taxon>Pyramimonadales</taxon>
        <taxon>Pyramimonadaceae</taxon>
        <taxon>Cymbomonas</taxon>
    </lineage>
</organism>
<feature type="region of interest" description="Disordered" evidence="1">
    <location>
        <begin position="1"/>
        <end position="25"/>
    </location>
</feature>
<protein>
    <submittedName>
        <fullName evidence="2">Uncharacterized protein</fullName>
    </submittedName>
</protein>
<keyword evidence="3" id="KW-1185">Reference proteome</keyword>
<comment type="caution">
    <text evidence="2">The sequence shown here is derived from an EMBL/GenBank/DDBJ whole genome shotgun (WGS) entry which is preliminary data.</text>
</comment>
<dbReference type="Pfam" id="PF13975">
    <property type="entry name" value="gag-asp_proteas"/>
    <property type="match status" value="1"/>
</dbReference>